<dbReference type="Gene3D" id="1.10.530.10">
    <property type="match status" value="1"/>
</dbReference>
<keyword evidence="2" id="KW-1185">Reference proteome</keyword>
<evidence type="ECO:0000313" key="1">
    <source>
        <dbReference type="EMBL" id="GGH03754.1"/>
    </source>
</evidence>
<evidence type="ECO:0000313" key="2">
    <source>
        <dbReference type="Proteomes" id="UP000633278"/>
    </source>
</evidence>
<protein>
    <submittedName>
        <fullName evidence="1">Uncharacterized protein</fullName>
    </submittedName>
</protein>
<name>A0A917MEQ9_9FLAO</name>
<sequence>MKRINSIILGFLLVFCFANDKAPTKKITLELLNSQTDNQQKYRYSLRKYAHVKEFYKGISIRATQICLEHNIPPASLLAIAALESGWNKGYIGQITGNILSLGTRRGDTELPALRLPRLLKNKQILFDSLQIAKYTDKELKWENRPESLKKDYRPKPWAGTPYNLAYFKYHPKEKKAAHIANITDFVTVFIARKSKIKAYRDARKKMDSLVAVHGKEILLKEETAIQFIYEIGGKKNSYNFRKTWPKKVVYIIKNAGLTDLTSKLYNKISFENAWKIN</sequence>
<dbReference type="Proteomes" id="UP000633278">
    <property type="component" value="Unassembled WGS sequence"/>
</dbReference>
<reference evidence="1" key="2">
    <citation type="submission" date="2020-09" db="EMBL/GenBank/DDBJ databases">
        <authorList>
            <person name="Sun Q."/>
            <person name="Zhou Y."/>
        </authorList>
    </citation>
    <scope>NUCLEOTIDE SEQUENCE</scope>
    <source>
        <strain evidence="1">CGMCC 1.15763</strain>
    </source>
</reference>
<organism evidence="1 2">
    <name type="scientific">Polaribacter pacificus</name>
    <dbReference type="NCBI Taxonomy" id="1775173"/>
    <lineage>
        <taxon>Bacteria</taxon>
        <taxon>Pseudomonadati</taxon>
        <taxon>Bacteroidota</taxon>
        <taxon>Flavobacteriia</taxon>
        <taxon>Flavobacteriales</taxon>
        <taxon>Flavobacteriaceae</taxon>
    </lineage>
</organism>
<dbReference type="RefSeq" id="WP_188599544.1">
    <property type="nucleotide sequence ID" value="NZ_BMJW01000003.1"/>
</dbReference>
<comment type="caution">
    <text evidence="1">The sequence shown here is derived from an EMBL/GenBank/DDBJ whole genome shotgun (WGS) entry which is preliminary data.</text>
</comment>
<accession>A0A917MEQ9</accession>
<gene>
    <name evidence="1" type="ORF">GCM10011416_23480</name>
</gene>
<dbReference type="AlphaFoldDB" id="A0A917MEQ9"/>
<proteinExistence type="predicted"/>
<reference evidence="1" key="1">
    <citation type="journal article" date="2014" name="Int. J. Syst. Evol. Microbiol.">
        <title>Complete genome sequence of Corynebacterium casei LMG S-19264T (=DSM 44701T), isolated from a smear-ripened cheese.</title>
        <authorList>
            <consortium name="US DOE Joint Genome Institute (JGI-PGF)"/>
            <person name="Walter F."/>
            <person name="Albersmeier A."/>
            <person name="Kalinowski J."/>
            <person name="Ruckert C."/>
        </authorList>
    </citation>
    <scope>NUCLEOTIDE SEQUENCE</scope>
    <source>
        <strain evidence="1">CGMCC 1.15763</strain>
    </source>
</reference>
<dbReference type="EMBL" id="BMJW01000003">
    <property type="protein sequence ID" value="GGH03754.1"/>
    <property type="molecule type" value="Genomic_DNA"/>
</dbReference>